<dbReference type="PROSITE" id="PS50106">
    <property type="entry name" value="PDZ"/>
    <property type="match status" value="4"/>
</dbReference>
<feature type="compositionally biased region" description="Low complexity" evidence="3">
    <location>
        <begin position="1379"/>
        <end position="1391"/>
    </location>
</feature>
<dbReference type="Pfam" id="PF00560">
    <property type="entry name" value="LRR_1"/>
    <property type="match status" value="1"/>
</dbReference>
<evidence type="ECO:0000259" key="4">
    <source>
        <dbReference type="PROSITE" id="PS50106"/>
    </source>
</evidence>
<proteinExistence type="predicted"/>
<dbReference type="InterPro" id="IPR001611">
    <property type="entry name" value="Leu-rich_rpt"/>
</dbReference>
<feature type="compositionally biased region" description="Polar residues" evidence="3">
    <location>
        <begin position="835"/>
        <end position="854"/>
    </location>
</feature>
<keyword evidence="2" id="KW-0677">Repeat</keyword>
<dbReference type="Proteomes" id="UP000031036">
    <property type="component" value="Unassembled WGS sequence"/>
</dbReference>
<dbReference type="InterPro" id="IPR003591">
    <property type="entry name" value="Leu-rich_rpt_typical-subtyp"/>
</dbReference>
<feature type="region of interest" description="Disordered" evidence="3">
    <location>
        <begin position="450"/>
        <end position="552"/>
    </location>
</feature>
<feature type="compositionally biased region" description="Low complexity" evidence="3">
    <location>
        <begin position="1198"/>
        <end position="1207"/>
    </location>
</feature>
<sequence length="1692" mass="183886">MPFSCIPFFACNRQIDVLDRRQCNLQSVPNDIDRNARTLEEAYLDCNHIKDLEKPLFRCRKLKTLSLSENEIIRVPTDIANLICLEELNLKGNDVSDLPEEIKECTQLKILDLSSNPITRLPPTITLLTSMTHLGLNDISLTQMPVDIGRLKNLRSLEVRENLLRTIPPSISQLTQLQRLDLGHNELDDLPAEIGLLLNLQELYVDQNDLEALPESIVQCRSLQQLDVSENKLMILPDDIGELEQLNDLTVSHNCLQVLPTSIGRLRKLSILKADRNAITQLTPAVGSCTGLNELYLTENLLTEVPTSLSNLKALRTLNLDKNQLKEIPSTIGGCTSLSVLSLRDNLLEQLPLEVGRLENLRVLDVCNNRLNFLPFTINVLFNLQALWLSENQSQAMLKLQTEQDPRTGIKVLTCYLLPQSATHPVERAQPNRSFVGGPKVHFGSDLEEVRDEEEAQEGLGQFSRQDTPHPKPHAHAPKFKKQSIDGHIIHHDDDSPSNPPVLTLSSSRKRNSDDGSVRATSPIGAAQASNAPRSALKHPSVPSPAISPTGDQNERCVVFAEDAIENEGTRLKRINTPHYSKGTRVSELDPLTAQRRVERILERVSERQMSAASPCGVETLKIEIRRDANGGLGLSIAGGLESTPYKNDDSGLFVSKLTEGGPAQLAGLKVGDKLLRVNNTDVVNVRHQVAVASMQDAKEIVELTVLREPVDAHSSSYLASPNQSLDMSFMSETVDSSSSTKETISTAIRRDLDGSPGFSVAGGKGASTGDPIVISSLTPGGAAERDGKLRVGDRVLSINGTNMRGARHDQAVALLTGFSSNEIYLVVQRDRPGTPSSTPLQVAPSSTKSSSTVRMPPAAAPRSSPQHSSGFGDTSWDGKTEEVELVRENHSLGLSIVGGSDHSSHPFGVNAPGVFISKITANSPAARSHKLRIGDRILFVNEVDVRNAKHQTAVEALKRSEPTVRLRVTHEPQPAGLREVILRRNPGEPLGLNICGGINSPPANPLDKTDEGIFIEKLERGGPAAGSSLAPGVRILEVNDESLLGCSQEEAAHVLRRSGENVRLLVCDAFVSSPNMSSSCPPGSSERSMMGPIPSGPSPTIADFPQLAAPSVGSPNASAASALHRDGVCVSLLDDGPLATSSPIPPPLVHPSVSWGSRDALWSSTEDSSSAVVLLTDGTFSTRGRFSMLGTDSQIHPSTSSSSQLPLAPPPPRTPTSPIGNARPIPPPVAPKPKLTPKQNGISYETVPLASLDDQLESEPTAGPSQGSTPSTPNSNPERMAFSSKLKKFEREIEIKRPSPIPSSSAPLLPGEKSNNGISYETVPLASLDDQLESEPTAGPSQGSTPSTPNSNPERMAFSSKLKKFEREIEIKRPSPIPSSSAPLLPAKKPLLNEDEVRKMKEEESKKVASSMGNVGISPADEDIERSFEHILTKKPLLNEDEVRKMKEEESKKVASSMGNVGISPADEDIERSFEHILSNSAVPRSMPTVVRTKKAENRLTAASASPTRIDEPLNAVEQRALEHQKRHEWRQASAVPRSMPTVVRTKKAENRLTAASASPTRIDEPLNAVEQRALEHQKRHEWRQARYKSLEADSAAAEEVMLQVQQINSRLTNISEESTSVGSPVPTNERILQNETSFEKHEYTDPITGAATVSLIERSITQREIDMSSLLQRNNASDFGYADDDLKESR</sequence>
<dbReference type="SMART" id="SM00369">
    <property type="entry name" value="LRR_TYP"/>
    <property type="match status" value="10"/>
</dbReference>
<dbReference type="InterPro" id="IPR001478">
    <property type="entry name" value="PDZ"/>
</dbReference>
<feature type="compositionally biased region" description="Basic residues" evidence="3">
    <location>
        <begin position="471"/>
        <end position="482"/>
    </location>
</feature>
<feature type="region of interest" description="Disordered" evidence="3">
    <location>
        <begin position="1256"/>
        <end position="1422"/>
    </location>
</feature>
<feature type="compositionally biased region" description="Basic and acidic residues" evidence="3">
    <location>
        <begin position="483"/>
        <end position="495"/>
    </location>
</feature>
<dbReference type="GO" id="GO:0014069">
    <property type="term" value="C:postsynaptic density"/>
    <property type="evidence" value="ECO:0007669"/>
    <property type="project" value="TreeGrafter"/>
</dbReference>
<feature type="compositionally biased region" description="Basic and acidic residues" evidence="3">
    <location>
        <begin position="1392"/>
        <end position="1408"/>
    </location>
</feature>
<feature type="domain" description="PDZ" evidence="4">
    <location>
        <begin position="622"/>
        <end position="710"/>
    </location>
</feature>
<dbReference type="SMART" id="SM00364">
    <property type="entry name" value="LRR_BAC"/>
    <property type="match status" value="9"/>
</dbReference>
<dbReference type="GO" id="GO:0098609">
    <property type="term" value="P:cell-cell adhesion"/>
    <property type="evidence" value="ECO:0007669"/>
    <property type="project" value="TreeGrafter"/>
</dbReference>
<organism evidence="5 6">
    <name type="scientific">Toxocara canis</name>
    <name type="common">Canine roundworm</name>
    <dbReference type="NCBI Taxonomy" id="6265"/>
    <lineage>
        <taxon>Eukaryota</taxon>
        <taxon>Metazoa</taxon>
        <taxon>Ecdysozoa</taxon>
        <taxon>Nematoda</taxon>
        <taxon>Chromadorea</taxon>
        <taxon>Rhabditida</taxon>
        <taxon>Spirurina</taxon>
        <taxon>Ascaridomorpha</taxon>
        <taxon>Ascaridoidea</taxon>
        <taxon>Toxocaridae</taxon>
        <taxon>Toxocara</taxon>
    </lineage>
</organism>
<evidence type="ECO:0000256" key="1">
    <source>
        <dbReference type="ARBA" id="ARBA00022614"/>
    </source>
</evidence>
<feature type="region of interest" description="Disordered" evidence="3">
    <location>
        <begin position="831"/>
        <end position="878"/>
    </location>
</feature>
<dbReference type="STRING" id="6265.A0A0B2V3S2"/>
<feature type="domain" description="PDZ" evidence="4">
    <location>
        <begin position="883"/>
        <end position="973"/>
    </location>
</feature>
<dbReference type="Gene3D" id="3.80.10.10">
    <property type="entry name" value="Ribonuclease Inhibitor"/>
    <property type="match status" value="2"/>
</dbReference>
<feature type="compositionally biased region" description="Polar residues" evidence="3">
    <location>
        <begin position="1264"/>
        <end position="1278"/>
    </location>
</feature>
<keyword evidence="6" id="KW-1185">Reference proteome</keyword>
<feature type="compositionally biased region" description="Low complexity" evidence="3">
    <location>
        <begin position="857"/>
        <end position="870"/>
    </location>
</feature>
<dbReference type="GO" id="GO:0019901">
    <property type="term" value="F:protein kinase binding"/>
    <property type="evidence" value="ECO:0007669"/>
    <property type="project" value="TreeGrafter"/>
</dbReference>
<dbReference type="GO" id="GO:0005912">
    <property type="term" value="C:adherens junction"/>
    <property type="evidence" value="ECO:0007669"/>
    <property type="project" value="TreeGrafter"/>
</dbReference>
<dbReference type="InterPro" id="IPR036034">
    <property type="entry name" value="PDZ_sf"/>
</dbReference>
<dbReference type="SMART" id="SM00228">
    <property type="entry name" value="PDZ"/>
    <property type="match status" value="4"/>
</dbReference>
<accession>A0A0B2V3S2</accession>
<protein>
    <submittedName>
        <fullName evidence="5">Protein lap1</fullName>
    </submittedName>
</protein>
<evidence type="ECO:0000313" key="5">
    <source>
        <dbReference type="EMBL" id="KHN76129.1"/>
    </source>
</evidence>
<dbReference type="GO" id="GO:0045197">
    <property type="term" value="P:establishment or maintenance of epithelial cell apical/basal polarity"/>
    <property type="evidence" value="ECO:0007669"/>
    <property type="project" value="TreeGrafter"/>
</dbReference>
<feature type="compositionally biased region" description="Basic and acidic residues" evidence="3">
    <location>
        <begin position="1364"/>
        <end position="1374"/>
    </location>
</feature>
<feature type="compositionally biased region" description="Basic and acidic residues" evidence="3">
    <location>
        <begin position="1288"/>
        <end position="1298"/>
    </location>
</feature>
<evidence type="ECO:0000256" key="2">
    <source>
        <dbReference type="ARBA" id="ARBA00022737"/>
    </source>
</evidence>
<dbReference type="Pfam" id="PF13855">
    <property type="entry name" value="LRR_8"/>
    <property type="match status" value="3"/>
</dbReference>
<dbReference type="GO" id="GO:0016323">
    <property type="term" value="C:basolateral plasma membrane"/>
    <property type="evidence" value="ECO:0007669"/>
    <property type="project" value="TreeGrafter"/>
</dbReference>
<dbReference type="GO" id="GO:0045211">
    <property type="term" value="C:postsynaptic membrane"/>
    <property type="evidence" value="ECO:0007669"/>
    <property type="project" value="TreeGrafter"/>
</dbReference>
<dbReference type="GO" id="GO:0098968">
    <property type="term" value="P:neurotransmitter receptor transport postsynaptic membrane to endosome"/>
    <property type="evidence" value="ECO:0007669"/>
    <property type="project" value="TreeGrafter"/>
</dbReference>
<evidence type="ECO:0000313" key="6">
    <source>
        <dbReference type="Proteomes" id="UP000031036"/>
    </source>
</evidence>
<dbReference type="OMA" id="HQKRHEW"/>
<dbReference type="InterPro" id="IPR032675">
    <property type="entry name" value="LRR_dom_sf"/>
</dbReference>
<dbReference type="OrthoDB" id="2187496at2759"/>
<reference evidence="5 6" key="1">
    <citation type="submission" date="2014-11" db="EMBL/GenBank/DDBJ databases">
        <title>Genetic blueprint of the zoonotic pathogen Toxocara canis.</title>
        <authorList>
            <person name="Zhu X.-Q."/>
            <person name="Korhonen P.K."/>
            <person name="Cai H."/>
            <person name="Young N.D."/>
            <person name="Nejsum P."/>
            <person name="von Samson-Himmelstjerna G."/>
            <person name="Boag P.R."/>
            <person name="Tan P."/>
            <person name="Li Q."/>
            <person name="Min J."/>
            <person name="Yang Y."/>
            <person name="Wang X."/>
            <person name="Fang X."/>
            <person name="Hall R.S."/>
            <person name="Hofmann A."/>
            <person name="Sternberg P.W."/>
            <person name="Jex A.R."/>
            <person name="Gasser R.B."/>
        </authorList>
    </citation>
    <scope>NUCLEOTIDE SEQUENCE [LARGE SCALE GENOMIC DNA]</scope>
    <source>
        <strain evidence="5">PN_DK_2014</strain>
    </source>
</reference>
<dbReference type="PANTHER" id="PTHR23119">
    <property type="entry name" value="DISCS LARGE"/>
    <property type="match status" value="1"/>
</dbReference>
<dbReference type="SUPFAM" id="SSF50156">
    <property type="entry name" value="PDZ domain-like"/>
    <property type="match status" value="4"/>
</dbReference>
<feature type="region of interest" description="Disordered" evidence="3">
    <location>
        <begin position="1189"/>
        <end position="1241"/>
    </location>
</feature>
<dbReference type="SUPFAM" id="SSF52058">
    <property type="entry name" value="L domain-like"/>
    <property type="match status" value="2"/>
</dbReference>
<dbReference type="GO" id="GO:0098887">
    <property type="term" value="P:neurotransmitter receptor transport, endosome to postsynaptic membrane"/>
    <property type="evidence" value="ECO:0007669"/>
    <property type="project" value="TreeGrafter"/>
</dbReference>
<feature type="compositionally biased region" description="Polar residues" evidence="3">
    <location>
        <begin position="1340"/>
        <end position="1354"/>
    </location>
</feature>
<dbReference type="InterPro" id="IPR050614">
    <property type="entry name" value="Synaptic_Scaffolding_LAP-MAGUK"/>
</dbReference>
<dbReference type="Pfam" id="PF00595">
    <property type="entry name" value="PDZ"/>
    <property type="match status" value="4"/>
</dbReference>
<dbReference type="PANTHER" id="PTHR23119:SF44">
    <property type="entry name" value="PROTEIN LAP4"/>
    <property type="match status" value="1"/>
</dbReference>
<dbReference type="Gene3D" id="2.30.42.10">
    <property type="match status" value="4"/>
</dbReference>
<dbReference type="GO" id="GO:0043113">
    <property type="term" value="P:receptor clustering"/>
    <property type="evidence" value="ECO:0007669"/>
    <property type="project" value="TreeGrafter"/>
</dbReference>
<feature type="domain" description="PDZ" evidence="4">
    <location>
        <begin position="746"/>
        <end position="831"/>
    </location>
</feature>
<gene>
    <name evidence="5" type="primary">let-413</name>
    <name evidence="5" type="ORF">Tcan_05180</name>
</gene>
<dbReference type="PROSITE" id="PS51450">
    <property type="entry name" value="LRR"/>
    <property type="match status" value="3"/>
</dbReference>
<name>A0A0B2V3S2_TOXCA</name>
<feature type="domain" description="PDZ" evidence="4">
    <location>
        <begin position="980"/>
        <end position="1067"/>
    </location>
</feature>
<keyword evidence="1" id="KW-0433">Leucine-rich repeat</keyword>
<comment type="caution">
    <text evidence="5">The sequence shown here is derived from an EMBL/GenBank/DDBJ whole genome shotgun (WGS) entry which is preliminary data.</text>
</comment>
<dbReference type="EMBL" id="JPKZ01002567">
    <property type="protein sequence ID" value="KHN76129.1"/>
    <property type="molecule type" value="Genomic_DNA"/>
</dbReference>
<evidence type="ECO:0000256" key="3">
    <source>
        <dbReference type="SAM" id="MobiDB-lite"/>
    </source>
</evidence>